<feature type="coiled-coil region" evidence="1">
    <location>
        <begin position="36"/>
        <end position="63"/>
    </location>
</feature>
<evidence type="ECO:0000313" key="2">
    <source>
        <dbReference type="Proteomes" id="UP000504631"/>
    </source>
</evidence>
<dbReference type="KEGG" id="bvk:117234343"/>
<reference evidence="3" key="1">
    <citation type="submission" date="2025-08" db="UniProtKB">
        <authorList>
            <consortium name="RefSeq"/>
        </authorList>
    </citation>
    <scope>IDENTIFICATION</scope>
    <source>
        <tissue evidence="3">Muscle</tissue>
    </source>
</reference>
<keyword evidence="1" id="KW-0175">Coiled coil</keyword>
<dbReference type="Proteomes" id="UP000504631">
    <property type="component" value="Unplaced"/>
</dbReference>
<dbReference type="Pfam" id="PF14945">
    <property type="entry name" value="LLC1"/>
    <property type="match status" value="1"/>
</dbReference>
<proteinExistence type="predicted"/>
<dbReference type="AlphaFoldDB" id="A0A6J3KER2"/>
<evidence type="ECO:0000313" key="3">
    <source>
        <dbReference type="RefSeq" id="XP_033351340.1"/>
    </source>
</evidence>
<organism evidence="2 3">
    <name type="scientific">Bombus vosnesenskii</name>
    <dbReference type="NCBI Taxonomy" id="207650"/>
    <lineage>
        <taxon>Eukaryota</taxon>
        <taxon>Metazoa</taxon>
        <taxon>Ecdysozoa</taxon>
        <taxon>Arthropoda</taxon>
        <taxon>Hexapoda</taxon>
        <taxon>Insecta</taxon>
        <taxon>Pterygota</taxon>
        <taxon>Neoptera</taxon>
        <taxon>Endopterygota</taxon>
        <taxon>Hymenoptera</taxon>
        <taxon>Apocrita</taxon>
        <taxon>Aculeata</taxon>
        <taxon>Apoidea</taxon>
        <taxon>Anthophila</taxon>
        <taxon>Apidae</taxon>
        <taxon>Bombus</taxon>
        <taxon>Pyrobombus</taxon>
    </lineage>
</organism>
<keyword evidence="2" id="KW-1185">Reference proteome</keyword>
<name>A0A6J3KER2_9HYME</name>
<accession>A0A6J3KER2</accession>
<sequence>MDPRSKKPHDFVATYKNLTEEIHKRNRLRIKWFQKYEWLLDEHKKLQKELEKLCEEKQTVIATETFERKEGKTCLPAPITTSGEYGWLASKPKFQLEIYGAYRPQYPDPLKEITPLFGNMPALPVGIGYIW</sequence>
<dbReference type="InterPro" id="IPR020339">
    <property type="entry name" value="C20orf85-like"/>
</dbReference>
<dbReference type="GeneID" id="117234343"/>
<evidence type="ECO:0000256" key="1">
    <source>
        <dbReference type="SAM" id="Coils"/>
    </source>
</evidence>
<dbReference type="RefSeq" id="XP_033351340.1">
    <property type="nucleotide sequence ID" value="XM_033495449.1"/>
</dbReference>
<protein>
    <submittedName>
        <fullName evidence="3">Uncharacterized protein LOC117234343</fullName>
    </submittedName>
</protein>
<gene>
    <name evidence="3" type="primary">LOC117234343</name>
</gene>